<protein>
    <submittedName>
        <fullName evidence="2">Atpase</fullName>
    </submittedName>
</protein>
<name>A0ABN0PPH7_9GAMM</name>
<dbReference type="PANTHER" id="PTHR37291">
    <property type="entry name" value="5-METHYLCYTOSINE-SPECIFIC RESTRICTION ENZYME B"/>
    <property type="match status" value="1"/>
</dbReference>
<comment type="caution">
    <text evidence="2">The sequence shown here is derived from an EMBL/GenBank/DDBJ whole genome shotgun (WGS) entry which is preliminary data.</text>
</comment>
<dbReference type="PANTHER" id="PTHR37291:SF1">
    <property type="entry name" value="TYPE IV METHYL-DIRECTED RESTRICTION ENZYME ECOKMCRB SUBUNIT"/>
    <property type="match status" value="1"/>
</dbReference>
<organism evidence="2 3">
    <name type="scientific">Shewanella decolorationis S12</name>
    <dbReference type="NCBI Taxonomy" id="1353536"/>
    <lineage>
        <taxon>Bacteria</taxon>
        <taxon>Pseudomonadati</taxon>
        <taxon>Pseudomonadota</taxon>
        <taxon>Gammaproteobacteria</taxon>
        <taxon>Alteromonadales</taxon>
        <taxon>Shewanellaceae</taxon>
        <taxon>Shewanella</taxon>
    </lineage>
</organism>
<dbReference type="RefSeq" id="WP_023266382.1">
    <property type="nucleotide sequence ID" value="NZ_AXZL01000056.1"/>
</dbReference>
<keyword evidence="3" id="KW-1185">Reference proteome</keyword>
<dbReference type="Proteomes" id="UP000017548">
    <property type="component" value="Unassembled WGS sequence"/>
</dbReference>
<dbReference type="InterPro" id="IPR027417">
    <property type="entry name" value="P-loop_NTPase"/>
</dbReference>
<gene>
    <name evidence="2" type="ORF">SHD_1288</name>
</gene>
<evidence type="ECO:0000313" key="2">
    <source>
        <dbReference type="EMBL" id="ESE42066.1"/>
    </source>
</evidence>
<sequence length="915" mass="104264">MARYCGNQNSAPLIKVAQDFQAQSLIAGNSLLTNKPIWGLKTIDELVKYFVDNLDEGEGDFFSKLETQLKPASADAKILLAEMLWFMSLCPSNVGPSSKRDTVERVFAFSGKNLADTVPVDVQKEYLSDEVLTGIGKTGAAYNTGRWRELVYFIRLLTELFKLSASERSTLLANHEAFSTWLELIPENSQRQFRHMLLYLFYPDSQERIFGGSHRQSLLTKFANISASQFKKMPAHDVDNQLLDIRRKFEQEYGTQELDYYVEPLKSRWDRENVSTTIAEQNAEYESKDKTMASNNNNTSLNQILYGPPGTGKTYNTINRALQIVAPEFYRSNKDNRVELKTHFDDLVAKNRIGFVTFHQSFSYEDFVEGLRANSDEAGQVSYDLEDGIFKRMCAAANAKPIMAKSQRRVDVSGRKVWKMSLGDTLGDDAYIYQQCIENNYVLLGYGYNVDFSTSKDRKGVIDAYKFNGIEIEKESNDYRVTSVQNFKNVMSIGDLIVISDGNRKFRAIAEVTGDYQYDPTAIEDDSYSQMRKVIWHRIYEPSLPVDELFNKNLSQMTLYRLREPVLDVVKLQDMLLGEQTKDGTLPSVAVGTQISSYMVESISDEIIGLRKPNGALLPMPRIIIDQLVSLVKLNLISVDDIRSKRVFERIIDSDMEKFIINGYPNVLAPLVESIHHYGLDTKALTSSDNRVLIIDEINRGNISNIFGELITLIEPSKRTGGSESLSVKLPYSKESFSVPSNLYIIGTMNTADKSLAQVDIALRRRFEFVEMMPKHELLEGIDIEGINIAKLLEVINQRIELIYDREHTIGHSFFLPLKSEPTIERLARIFELEILPLLEEYFFEDWERVGQVLGDQFKSTNPELKFIEEKYTDASVLKLMGSDWSQDSIRPYKRNMAALTNPEAYIGIYESPQG</sequence>
<dbReference type="Gene3D" id="3.40.50.300">
    <property type="entry name" value="P-loop containing nucleotide triphosphate hydrolases"/>
    <property type="match status" value="1"/>
</dbReference>
<reference evidence="2 3" key="1">
    <citation type="journal article" date="2013" name="Genome Announc.">
        <title>Draft Genome Sequence of Shewanella decolorationis S12, a Dye-Degrading Bacterium Isolated from a Wastewater Treatment Plant.</title>
        <authorList>
            <person name="Xu M."/>
            <person name="Fang Y."/>
            <person name="Liu J."/>
            <person name="Chen X."/>
            <person name="Sun G."/>
            <person name="Guo J."/>
            <person name="Hua Z."/>
            <person name="Tu Q."/>
            <person name="Wu L."/>
            <person name="Zhou J."/>
            <person name="Liu X."/>
        </authorList>
    </citation>
    <scope>NUCLEOTIDE SEQUENCE [LARGE SCALE GENOMIC DNA]</scope>
    <source>
        <strain evidence="2 3">S12</strain>
    </source>
</reference>
<dbReference type="EMBL" id="AXZL01000056">
    <property type="protein sequence ID" value="ESE42066.1"/>
    <property type="molecule type" value="Genomic_DNA"/>
</dbReference>
<proteinExistence type="predicted"/>
<evidence type="ECO:0000259" key="1">
    <source>
        <dbReference type="Pfam" id="PF07728"/>
    </source>
</evidence>
<dbReference type="InterPro" id="IPR052934">
    <property type="entry name" value="Methyl-DNA_Rec/Restrict_Enz"/>
</dbReference>
<accession>A0ABN0PPH7</accession>
<dbReference type="Pfam" id="PF07728">
    <property type="entry name" value="AAA_5"/>
    <property type="match status" value="1"/>
</dbReference>
<evidence type="ECO:0000313" key="3">
    <source>
        <dbReference type="Proteomes" id="UP000017548"/>
    </source>
</evidence>
<dbReference type="SUPFAM" id="SSF52540">
    <property type="entry name" value="P-loop containing nucleoside triphosphate hydrolases"/>
    <property type="match status" value="1"/>
</dbReference>
<feature type="domain" description="ATPase dynein-related AAA" evidence="1">
    <location>
        <begin position="686"/>
        <end position="767"/>
    </location>
</feature>
<dbReference type="InterPro" id="IPR011704">
    <property type="entry name" value="ATPase_dyneun-rel_AAA"/>
</dbReference>